<feature type="chain" id="PRO_5029826293" evidence="8">
    <location>
        <begin position="18"/>
        <end position="357"/>
    </location>
</feature>
<evidence type="ECO:0000256" key="5">
    <source>
        <dbReference type="ARBA" id="ARBA00022801"/>
    </source>
</evidence>
<dbReference type="Pfam" id="PF00657">
    <property type="entry name" value="Lipase_GDSL"/>
    <property type="match status" value="1"/>
</dbReference>
<dbReference type="InterPro" id="IPR051238">
    <property type="entry name" value="GDSL_esterase/lipase"/>
</dbReference>
<dbReference type="Proteomes" id="UP000594263">
    <property type="component" value="Unplaced"/>
</dbReference>
<comment type="similarity">
    <text evidence="2">Belongs to the 'GDSL' lipolytic enzyme family.</text>
</comment>
<dbReference type="SUPFAM" id="SSF52266">
    <property type="entry name" value="SGNH hydrolase"/>
    <property type="match status" value="1"/>
</dbReference>
<dbReference type="EnsemblPlants" id="Kaladp0010s0014.1.v1.1">
    <property type="protein sequence ID" value="Kaladp0010s0014.1.v1.1"/>
    <property type="gene ID" value="Kaladp0010s0014.v1.1"/>
</dbReference>
<dbReference type="GO" id="GO:0016042">
    <property type="term" value="P:lipid catabolic process"/>
    <property type="evidence" value="ECO:0007669"/>
    <property type="project" value="UniProtKB-KW"/>
</dbReference>
<name>A0A7N0REB1_KALFE</name>
<proteinExistence type="inferred from homology"/>
<evidence type="ECO:0000256" key="8">
    <source>
        <dbReference type="SAM" id="SignalP"/>
    </source>
</evidence>
<evidence type="ECO:0000313" key="10">
    <source>
        <dbReference type="Proteomes" id="UP000594263"/>
    </source>
</evidence>
<keyword evidence="5" id="KW-0378">Hydrolase</keyword>
<keyword evidence="7" id="KW-0443">Lipid metabolism</keyword>
<dbReference type="Gene3D" id="3.40.50.1110">
    <property type="entry name" value="SGNH hydrolase"/>
    <property type="match status" value="1"/>
</dbReference>
<keyword evidence="4 8" id="KW-0732">Signal</keyword>
<keyword evidence="3" id="KW-0964">Secreted</keyword>
<evidence type="ECO:0000256" key="2">
    <source>
        <dbReference type="ARBA" id="ARBA00008668"/>
    </source>
</evidence>
<accession>A0A7N0REB1</accession>
<evidence type="ECO:0000256" key="3">
    <source>
        <dbReference type="ARBA" id="ARBA00022525"/>
    </source>
</evidence>
<protein>
    <submittedName>
        <fullName evidence="9">Uncharacterized protein</fullName>
    </submittedName>
</protein>
<keyword evidence="10" id="KW-1185">Reference proteome</keyword>
<dbReference type="AlphaFoldDB" id="A0A7N0REB1"/>
<dbReference type="InterPro" id="IPR001087">
    <property type="entry name" value="GDSL"/>
</dbReference>
<dbReference type="GO" id="GO:0005576">
    <property type="term" value="C:extracellular region"/>
    <property type="evidence" value="ECO:0007669"/>
    <property type="project" value="UniProtKB-SubCell"/>
</dbReference>
<dbReference type="CDD" id="cd01837">
    <property type="entry name" value="SGNH_plant_lipase_like"/>
    <property type="match status" value="1"/>
</dbReference>
<dbReference type="GO" id="GO:0016788">
    <property type="term" value="F:hydrolase activity, acting on ester bonds"/>
    <property type="evidence" value="ECO:0007669"/>
    <property type="project" value="InterPro"/>
</dbReference>
<evidence type="ECO:0000256" key="6">
    <source>
        <dbReference type="ARBA" id="ARBA00022963"/>
    </source>
</evidence>
<evidence type="ECO:0000313" key="9">
    <source>
        <dbReference type="EnsemblPlants" id="Kaladp0010s0014.1.v1.1"/>
    </source>
</evidence>
<dbReference type="InterPro" id="IPR036514">
    <property type="entry name" value="SGNH_hydro_sf"/>
</dbReference>
<sequence length="357" mass="38519">MALINLWCFCLASFVSCVALADPQVPCYFIYGDSLADPGNNNDLNTVAKANYAPYGVDFPGGPNPTGRFTNGRTYVDFIAQSLGFTDFIPPISGRSAPSFIGVNYASGAAGILEETGETNGDRISLGKQLSAHKETLNRLPAIWSTTKEDVTSRLSRCLYTIGIGSNDYVNNYFLPQSYSSMSQYDPKAFAKVLITEHSNAIKALYDMGARKIAFVGVGHIGFTPLEFKLLWPGAENATKLNDAIDLFNAELKASVSSLKKDMPDAKITFLDTVAISSGGPQQSVEGIVSCCKNIDTGSQVTCVKDDSTICADRSKALFFDNIHPTEAVNEAVSARYYTAKDASDAYPYDIQTLVSP</sequence>
<evidence type="ECO:0000256" key="7">
    <source>
        <dbReference type="ARBA" id="ARBA00023098"/>
    </source>
</evidence>
<evidence type="ECO:0000256" key="4">
    <source>
        <dbReference type="ARBA" id="ARBA00022729"/>
    </source>
</evidence>
<dbReference type="InterPro" id="IPR035669">
    <property type="entry name" value="SGNH_plant_lipase-like"/>
</dbReference>
<dbReference type="PANTHER" id="PTHR45650:SF91">
    <property type="match status" value="1"/>
</dbReference>
<organism evidence="9 10">
    <name type="scientific">Kalanchoe fedtschenkoi</name>
    <name type="common">Lavender scallops</name>
    <name type="synonym">South American air plant</name>
    <dbReference type="NCBI Taxonomy" id="63787"/>
    <lineage>
        <taxon>Eukaryota</taxon>
        <taxon>Viridiplantae</taxon>
        <taxon>Streptophyta</taxon>
        <taxon>Embryophyta</taxon>
        <taxon>Tracheophyta</taxon>
        <taxon>Spermatophyta</taxon>
        <taxon>Magnoliopsida</taxon>
        <taxon>eudicotyledons</taxon>
        <taxon>Gunneridae</taxon>
        <taxon>Pentapetalae</taxon>
        <taxon>Saxifragales</taxon>
        <taxon>Crassulaceae</taxon>
        <taxon>Kalanchoe</taxon>
    </lineage>
</organism>
<comment type="subcellular location">
    <subcellularLocation>
        <location evidence="1">Secreted</location>
    </subcellularLocation>
</comment>
<reference evidence="9" key="1">
    <citation type="submission" date="2021-01" db="UniProtKB">
        <authorList>
            <consortium name="EnsemblPlants"/>
        </authorList>
    </citation>
    <scope>IDENTIFICATION</scope>
</reference>
<dbReference type="Gramene" id="Kaladp0010s0014.1.v1.1">
    <property type="protein sequence ID" value="Kaladp0010s0014.1.v1.1"/>
    <property type="gene ID" value="Kaladp0010s0014.v1.1"/>
</dbReference>
<feature type="signal peptide" evidence="8">
    <location>
        <begin position="1"/>
        <end position="17"/>
    </location>
</feature>
<keyword evidence="6" id="KW-0442">Lipid degradation</keyword>
<dbReference type="PANTHER" id="PTHR45650">
    <property type="entry name" value="GDSL-LIKE LIPASE/ACYLHYDROLASE-RELATED"/>
    <property type="match status" value="1"/>
</dbReference>
<dbReference type="OMA" id="STICADR"/>
<evidence type="ECO:0000256" key="1">
    <source>
        <dbReference type="ARBA" id="ARBA00004613"/>
    </source>
</evidence>